<feature type="compositionally biased region" description="Low complexity" evidence="1">
    <location>
        <begin position="7"/>
        <end position="18"/>
    </location>
</feature>
<evidence type="ECO:0000256" key="1">
    <source>
        <dbReference type="SAM" id="MobiDB-lite"/>
    </source>
</evidence>
<gene>
    <name evidence="2" type="ORF">OSJNBb0109A13.14</name>
</gene>
<dbReference type="Proteomes" id="UP000000763">
    <property type="component" value="Chromosome 5"/>
</dbReference>
<evidence type="ECO:0000313" key="3">
    <source>
        <dbReference type="Proteomes" id="UP000000763"/>
    </source>
</evidence>
<feature type="compositionally biased region" description="Polar residues" evidence="1">
    <location>
        <begin position="234"/>
        <end position="248"/>
    </location>
</feature>
<proteinExistence type="predicted"/>
<reference evidence="3" key="1">
    <citation type="journal article" date="2005" name="Nature">
        <title>The map-based sequence of the rice genome.</title>
        <authorList>
            <consortium name="International rice genome sequencing project (IRGSP)"/>
            <person name="Matsumoto T."/>
            <person name="Wu J."/>
            <person name="Kanamori H."/>
            <person name="Katayose Y."/>
            <person name="Fujisawa M."/>
            <person name="Namiki N."/>
            <person name="Mizuno H."/>
            <person name="Yamamoto K."/>
            <person name="Antonio B.A."/>
            <person name="Baba T."/>
            <person name="Sakata K."/>
            <person name="Nagamura Y."/>
            <person name="Aoki H."/>
            <person name="Arikawa K."/>
            <person name="Arita K."/>
            <person name="Bito T."/>
            <person name="Chiden Y."/>
            <person name="Fujitsuka N."/>
            <person name="Fukunaka R."/>
            <person name="Hamada M."/>
            <person name="Harada C."/>
            <person name="Hayashi A."/>
            <person name="Hijishita S."/>
            <person name="Honda M."/>
            <person name="Hosokawa S."/>
            <person name="Ichikawa Y."/>
            <person name="Idonuma A."/>
            <person name="Iijima M."/>
            <person name="Ikeda M."/>
            <person name="Ikeno M."/>
            <person name="Ito K."/>
            <person name="Ito S."/>
            <person name="Ito T."/>
            <person name="Ito Y."/>
            <person name="Ito Y."/>
            <person name="Iwabuchi A."/>
            <person name="Kamiya K."/>
            <person name="Karasawa W."/>
            <person name="Kurita K."/>
            <person name="Katagiri S."/>
            <person name="Kikuta A."/>
            <person name="Kobayashi H."/>
            <person name="Kobayashi N."/>
            <person name="Machita K."/>
            <person name="Maehara T."/>
            <person name="Masukawa M."/>
            <person name="Mizubayashi T."/>
            <person name="Mukai Y."/>
            <person name="Nagasaki H."/>
            <person name="Nagata Y."/>
            <person name="Naito S."/>
            <person name="Nakashima M."/>
            <person name="Nakama Y."/>
            <person name="Nakamichi Y."/>
            <person name="Nakamura M."/>
            <person name="Meguro A."/>
            <person name="Negishi M."/>
            <person name="Ohta I."/>
            <person name="Ohta T."/>
            <person name="Okamoto M."/>
            <person name="Ono N."/>
            <person name="Saji S."/>
            <person name="Sakaguchi M."/>
            <person name="Sakai K."/>
            <person name="Shibata M."/>
            <person name="Shimokawa T."/>
            <person name="Song J."/>
            <person name="Takazaki Y."/>
            <person name="Terasawa K."/>
            <person name="Tsugane M."/>
            <person name="Tsuji K."/>
            <person name="Ueda S."/>
            <person name="Waki K."/>
            <person name="Yamagata H."/>
            <person name="Yamamoto M."/>
            <person name="Yamamoto S."/>
            <person name="Yamane H."/>
            <person name="Yoshiki S."/>
            <person name="Yoshihara R."/>
            <person name="Yukawa K."/>
            <person name="Zhong H."/>
            <person name="Yano M."/>
            <person name="Yuan Q."/>
            <person name="Ouyang S."/>
            <person name="Liu J."/>
            <person name="Jones K.M."/>
            <person name="Gansberger K."/>
            <person name="Moffat K."/>
            <person name="Hill J."/>
            <person name="Bera J."/>
            <person name="Fadrosh D."/>
            <person name="Jin S."/>
            <person name="Johri S."/>
            <person name="Kim M."/>
            <person name="Overton L."/>
            <person name="Reardon M."/>
            <person name="Tsitrin T."/>
            <person name="Vuong H."/>
            <person name="Weaver B."/>
            <person name="Ciecko A."/>
            <person name="Tallon L."/>
            <person name="Jackson J."/>
            <person name="Pai G."/>
            <person name="Aken S.V."/>
            <person name="Utterback T."/>
            <person name="Reidmuller S."/>
            <person name="Feldblyum T."/>
            <person name="Hsiao J."/>
            <person name="Zismann V."/>
            <person name="Iobst S."/>
            <person name="de Vazeille A.R."/>
            <person name="Buell C.R."/>
            <person name="Ying K."/>
            <person name="Li Y."/>
            <person name="Lu T."/>
            <person name="Huang Y."/>
            <person name="Zhao Q."/>
            <person name="Feng Q."/>
            <person name="Zhang L."/>
            <person name="Zhu J."/>
            <person name="Weng Q."/>
            <person name="Mu J."/>
            <person name="Lu Y."/>
            <person name="Fan D."/>
            <person name="Liu Y."/>
            <person name="Guan J."/>
            <person name="Zhang Y."/>
            <person name="Yu S."/>
            <person name="Liu X."/>
            <person name="Zhang Y."/>
            <person name="Hong G."/>
            <person name="Han B."/>
            <person name="Choisne N."/>
            <person name="Demange N."/>
            <person name="Orjeda G."/>
            <person name="Samain S."/>
            <person name="Cattolico L."/>
            <person name="Pelletier E."/>
            <person name="Couloux A."/>
            <person name="Segurens B."/>
            <person name="Wincker P."/>
            <person name="D'Hont A."/>
            <person name="Scarpelli C."/>
            <person name="Weissenbach J."/>
            <person name="Salanoubat M."/>
            <person name="Quetier F."/>
            <person name="Yu Y."/>
            <person name="Kim H.R."/>
            <person name="Rambo T."/>
            <person name="Currie J."/>
            <person name="Collura K."/>
            <person name="Luo M."/>
            <person name="Yang T."/>
            <person name="Ammiraju J.S.S."/>
            <person name="Engler F."/>
            <person name="Soderlund C."/>
            <person name="Wing R.A."/>
            <person name="Palmer L.E."/>
            <person name="de la Bastide M."/>
            <person name="Spiegel L."/>
            <person name="Nascimento L."/>
            <person name="Zutavern T."/>
            <person name="O'Shaughnessy A."/>
            <person name="Dike S."/>
            <person name="Dedhia N."/>
            <person name="Preston R."/>
            <person name="Balija V."/>
            <person name="McCombie W.R."/>
            <person name="Chow T."/>
            <person name="Chen H."/>
            <person name="Chung M."/>
            <person name="Chen C."/>
            <person name="Shaw J."/>
            <person name="Wu H."/>
            <person name="Hsiao K."/>
            <person name="Chao Y."/>
            <person name="Chu M."/>
            <person name="Cheng C."/>
            <person name="Hour A."/>
            <person name="Lee P."/>
            <person name="Lin S."/>
            <person name="Lin Y."/>
            <person name="Liou J."/>
            <person name="Liu S."/>
            <person name="Hsing Y."/>
            <person name="Raghuvanshi S."/>
            <person name="Mohanty A."/>
            <person name="Bharti A.K."/>
            <person name="Gaur A."/>
            <person name="Gupta V."/>
            <person name="Kumar D."/>
            <person name="Ravi V."/>
            <person name="Vij S."/>
            <person name="Kapur A."/>
            <person name="Khurana P."/>
            <person name="Khurana P."/>
            <person name="Khurana J.P."/>
            <person name="Tyagi A.K."/>
            <person name="Gaikwad K."/>
            <person name="Singh A."/>
            <person name="Dalal V."/>
            <person name="Srivastava S."/>
            <person name="Dixit A."/>
            <person name="Pal A.K."/>
            <person name="Ghazi I.A."/>
            <person name="Yadav M."/>
            <person name="Pandit A."/>
            <person name="Bhargava A."/>
            <person name="Sureshbabu K."/>
            <person name="Batra K."/>
            <person name="Sharma T.R."/>
            <person name="Mohapatra T."/>
            <person name="Singh N.K."/>
            <person name="Messing J."/>
            <person name="Nelson A.B."/>
            <person name="Fuks G."/>
            <person name="Kavchok S."/>
            <person name="Keizer G."/>
            <person name="Linton E."/>
            <person name="Llaca V."/>
            <person name="Song R."/>
            <person name="Tanyolac B."/>
            <person name="Young S."/>
            <person name="Ho-Il K."/>
            <person name="Hahn J.H."/>
            <person name="Sangsakoo G."/>
            <person name="Vanavichit A."/>
            <person name="de Mattos Luiz.A.T."/>
            <person name="Zimmer P.D."/>
            <person name="Malone G."/>
            <person name="Dellagostin O."/>
            <person name="de Oliveira A.C."/>
            <person name="Bevan M."/>
            <person name="Bancroft I."/>
            <person name="Minx P."/>
            <person name="Cordum H."/>
            <person name="Wilson R."/>
            <person name="Cheng Z."/>
            <person name="Jin W."/>
            <person name="Jiang J."/>
            <person name="Leong S.A."/>
            <person name="Iwama H."/>
            <person name="Gojobori T."/>
            <person name="Itoh T."/>
            <person name="Niimura Y."/>
            <person name="Fujii Y."/>
            <person name="Habara T."/>
            <person name="Sakai H."/>
            <person name="Sato Y."/>
            <person name="Wilson G."/>
            <person name="Kumar K."/>
            <person name="McCouch S."/>
            <person name="Juretic N."/>
            <person name="Hoen D."/>
            <person name="Wright S."/>
            <person name="Bruskiewich R."/>
            <person name="Bureau T."/>
            <person name="Miyao A."/>
            <person name="Hirochika H."/>
            <person name="Nishikawa T."/>
            <person name="Kadowaki K."/>
            <person name="Sugiura M."/>
            <person name="Burr B."/>
            <person name="Sasaki T."/>
        </authorList>
    </citation>
    <scope>NUCLEOTIDE SEQUENCE [LARGE SCALE GENOMIC DNA]</scope>
    <source>
        <strain evidence="3">cv. Nipponbare</strain>
    </source>
</reference>
<feature type="compositionally biased region" description="Polar residues" evidence="1">
    <location>
        <begin position="33"/>
        <end position="42"/>
    </location>
</feature>
<protein>
    <submittedName>
        <fullName evidence="2">Hypothetcial protein</fullName>
    </submittedName>
</protein>
<accession>Q5W6D1</accession>
<feature type="region of interest" description="Disordered" evidence="1">
    <location>
        <begin position="227"/>
        <end position="248"/>
    </location>
</feature>
<dbReference type="PANTHER" id="PTHR47592:SF27">
    <property type="entry name" value="OS08G0421700 PROTEIN"/>
    <property type="match status" value="1"/>
</dbReference>
<organism evidence="2 3">
    <name type="scientific">Oryza sativa subsp. japonica</name>
    <name type="common">Rice</name>
    <dbReference type="NCBI Taxonomy" id="39947"/>
    <lineage>
        <taxon>Eukaryota</taxon>
        <taxon>Viridiplantae</taxon>
        <taxon>Streptophyta</taxon>
        <taxon>Embryophyta</taxon>
        <taxon>Tracheophyta</taxon>
        <taxon>Spermatophyta</taxon>
        <taxon>Magnoliopsida</taxon>
        <taxon>Liliopsida</taxon>
        <taxon>Poales</taxon>
        <taxon>Poaceae</taxon>
        <taxon>BOP clade</taxon>
        <taxon>Oryzoideae</taxon>
        <taxon>Oryzeae</taxon>
        <taxon>Oryzinae</taxon>
        <taxon>Oryza</taxon>
        <taxon>Oryza sativa</taxon>
    </lineage>
</organism>
<sequence length="596" mass="65888">MARDSACRSSARSRASDATWNRTTTKTEKRSVSGITTTSRHCTMQMEPNDDEDGEESSRAKALPNNLITRLSRADLRRGCGFEGLARPNDLCAQAIRTATSRHCAMQMEPNDDKDGEESSHAKALPKNLITRLSRADLRRGCGFEGLARPNDLCAQAIRTATSRHCAMQMEPNDDKDGEESSHAKALPKNLITRLSRADLRRGSQARVWFEGVVSEALLVPMTCARKRSEPGRTESSTGTERWLTSNGDCSCRRSQARISGEGGEGVVSEALLVPMTCARKRSELITRLSRADLRQGILPRFSSPACIGVRDEQVPPELRPLENLHGSFSVVGFAASLKPDAFDGSNYKRWKARVLLWLTAMQCLFVSRGKMPKPPLSPEEEAKFEAADCLFCGALISVLTDNIVDVYMHMPLGKNMWDALEAKFGLSDAGSELYIMEQFYDYKMVDDHTVMLAKELENNNCELPDKFVAEGIIAKLPPSCSDFATSLKHKRQGFSVTDLIGFLGVEEKGRAKDNRGKVIEGGSTANLVQKTNPHASYNNKKKVKPDVKPKATTNFKKKGKGKAKSDCFVCGRERFLLVDGKRFACELGKYAELLD</sequence>
<dbReference type="PANTHER" id="PTHR47592">
    <property type="entry name" value="PBF68 PROTEIN"/>
    <property type="match status" value="1"/>
</dbReference>
<dbReference type="Pfam" id="PF14223">
    <property type="entry name" value="Retrotran_gag_2"/>
    <property type="match status" value="1"/>
</dbReference>
<name>Q5W6D1_ORYSJ</name>
<feature type="region of interest" description="Disordered" evidence="1">
    <location>
        <begin position="1"/>
        <end position="64"/>
    </location>
</feature>
<evidence type="ECO:0000313" key="2">
    <source>
        <dbReference type="EMBL" id="AAV44138.1"/>
    </source>
</evidence>
<dbReference type="AlphaFoldDB" id="Q5W6D1"/>
<reference evidence="3" key="2">
    <citation type="journal article" date="2008" name="Nucleic Acids Res.">
        <title>The rice annotation project database (RAP-DB): 2008 update.</title>
        <authorList>
            <consortium name="The rice annotation project (RAP)"/>
        </authorList>
    </citation>
    <scope>GENOME REANNOTATION</scope>
    <source>
        <strain evidence="3">cv. Nipponbare</strain>
    </source>
</reference>
<dbReference type="EMBL" id="AC136227">
    <property type="protein sequence ID" value="AAV44138.1"/>
    <property type="molecule type" value="Genomic_DNA"/>
</dbReference>